<accession>A0A3D1JIC0</accession>
<dbReference type="SUPFAM" id="SSF46785">
    <property type="entry name" value="Winged helix' DNA-binding domain"/>
    <property type="match status" value="1"/>
</dbReference>
<evidence type="ECO:0000313" key="6">
    <source>
        <dbReference type="EMBL" id="HCE17366.1"/>
    </source>
</evidence>
<evidence type="ECO:0000256" key="3">
    <source>
        <dbReference type="ARBA" id="ARBA00023163"/>
    </source>
</evidence>
<dbReference type="CDD" id="cd00090">
    <property type="entry name" value="HTH_ARSR"/>
    <property type="match status" value="1"/>
</dbReference>
<dbReference type="Gene3D" id="1.10.10.10">
    <property type="entry name" value="Winged helix-like DNA-binding domain superfamily/Winged helix DNA-binding domain"/>
    <property type="match status" value="1"/>
</dbReference>
<evidence type="ECO:0000313" key="5">
    <source>
        <dbReference type="EMBL" id="GAP08424.1"/>
    </source>
</evidence>
<evidence type="ECO:0000313" key="8">
    <source>
        <dbReference type="Proteomes" id="UP000264141"/>
    </source>
</evidence>
<dbReference type="Pfam" id="PF01047">
    <property type="entry name" value="MarR"/>
    <property type="match status" value="1"/>
</dbReference>
<dbReference type="InterPro" id="IPR011991">
    <property type="entry name" value="ArsR-like_HTH"/>
</dbReference>
<dbReference type="PANTHER" id="PTHR33164">
    <property type="entry name" value="TRANSCRIPTIONAL REGULATOR, MARR FAMILY"/>
    <property type="match status" value="1"/>
</dbReference>
<dbReference type="InterPro" id="IPR000835">
    <property type="entry name" value="HTH_MarR-typ"/>
</dbReference>
<dbReference type="PROSITE" id="PS01117">
    <property type="entry name" value="HTH_MARR_1"/>
    <property type="match status" value="1"/>
</dbReference>
<dbReference type="PRINTS" id="PR00598">
    <property type="entry name" value="HTHMARR"/>
</dbReference>
<dbReference type="GO" id="GO:0003700">
    <property type="term" value="F:DNA-binding transcription factor activity"/>
    <property type="evidence" value="ECO:0007669"/>
    <property type="project" value="InterPro"/>
</dbReference>
<protein>
    <submittedName>
        <fullName evidence="6">MarR family transcriptional regulator</fullName>
    </submittedName>
    <submittedName>
        <fullName evidence="5">Transcriptional regulators</fullName>
    </submittedName>
</protein>
<dbReference type="EMBL" id="DPBP01000025">
    <property type="protein sequence ID" value="HCE17366.1"/>
    <property type="molecule type" value="Genomic_DNA"/>
</dbReference>
<dbReference type="InterPro" id="IPR036388">
    <property type="entry name" value="WH-like_DNA-bd_sf"/>
</dbReference>
<dbReference type="OrthoDB" id="327696at2"/>
<feature type="domain" description="HTH marR-type" evidence="4">
    <location>
        <begin position="1"/>
        <end position="141"/>
    </location>
</feature>
<sequence>MSPPLSQISQTLNAWIHLVMKHSMHNLMRFARKHGFSLAQLNMLIRLHYRGDCGVSDLGEEAGVTSAAVSQLLEKLVQQGLVLRTEDPQDRRHKVIMLTDAGRQVVHEALIERQSWLIQLAGLLTPEEQEQVDAALQLLIDRAALLEKS</sequence>
<name>A0A3D1JIC0_9CHLR</name>
<evidence type="ECO:0000313" key="7">
    <source>
        <dbReference type="Proteomes" id="UP000253922"/>
    </source>
</evidence>
<evidence type="ECO:0000256" key="2">
    <source>
        <dbReference type="ARBA" id="ARBA00023125"/>
    </source>
</evidence>
<dbReference type="InterPro" id="IPR023187">
    <property type="entry name" value="Tscrpt_reg_MarR-type_CS"/>
</dbReference>
<dbReference type="InterPro" id="IPR036390">
    <property type="entry name" value="WH_DNA-bd_sf"/>
</dbReference>
<gene>
    <name evidence="5" type="ORF">ATHL_03326</name>
    <name evidence="6" type="ORF">DEQ80_05865</name>
</gene>
<dbReference type="PROSITE" id="PS50995">
    <property type="entry name" value="HTH_MARR_2"/>
    <property type="match status" value="1"/>
</dbReference>
<dbReference type="Proteomes" id="UP000253922">
    <property type="component" value="Unassembled WGS sequence"/>
</dbReference>
<reference evidence="7" key="2">
    <citation type="submission" date="2015-07" db="EMBL/GenBank/DDBJ databases">
        <title>Draft Genome Sequences of Anaerolinea thermolimosa IMO-1, Bellilinea caldifistulae GOMI-1, Leptolinea tardivitalis YMTK-2, Levilinea saccharolytica KIBI-1,Longilinea arvoryzae KOME-1, Previously Described as Members of the Anaerolineaceae (Chloroflexi).</title>
        <authorList>
            <person name="Sekiguchi Y."/>
            <person name="Ohashi A."/>
            <person name="Matsuura N."/>
            <person name="Tourlousse M.D."/>
        </authorList>
    </citation>
    <scope>NUCLEOTIDE SEQUENCE [LARGE SCALE GENOMIC DNA]</scope>
    <source>
        <strain evidence="7">IMO-1</strain>
    </source>
</reference>
<evidence type="ECO:0000259" key="4">
    <source>
        <dbReference type="PROSITE" id="PS50995"/>
    </source>
</evidence>
<dbReference type="Proteomes" id="UP000264141">
    <property type="component" value="Unassembled WGS sequence"/>
</dbReference>
<evidence type="ECO:0000256" key="1">
    <source>
        <dbReference type="ARBA" id="ARBA00023015"/>
    </source>
</evidence>
<dbReference type="SMART" id="SM00347">
    <property type="entry name" value="HTH_MARR"/>
    <property type="match status" value="1"/>
</dbReference>
<dbReference type="EMBL" id="DF967966">
    <property type="protein sequence ID" value="GAP08424.1"/>
    <property type="molecule type" value="Genomic_DNA"/>
</dbReference>
<keyword evidence="1" id="KW-0805">Transcription regulation</keyword>
<reference evidence="6 8" key="3">
    <citation type="journal article" date="2018" name="Nat. Biotechnol.">
        <title>A standardized bacterial taxonomy based on genome phylogeny substantially revises the tree of life.</title>
        <authorList>
            <person name="Parks D.H."/>
            <person name="Chuvochina M."/>
            <person name="Waite D.W."/>
            <person name="Rinke C."/>
            <person name="Skarshewski A."/>
            <person name="Chaumeil P.A."/>
            <person name="Hugenholtz P."/>
        </authorList>
    </citation>
    <scope>NUCLEOTIDE SEQUENCE [LARGE SCALE GENOMIC DNA]</scope>
    <source>
        <strain evidence="6">UBA8781</strain>
    </source>
</reference>
<keyword evidence="7" id="KW-1185">Reference proteome</keyword>
<dbReference type="GO" id="GO:0003677">
    <property type="term" value="F:DNA binding"/>
    <property type="evidence" value="ECO:0007669"/>
    <property type="project" value="UniProtKB-KW"/>
</dbReference>
<proteinExistence type="predicted"/>
<reference evidence="5" key="1">
    <citation type="journal article" date="2015" name="Genome Announc.">
        <title>Draft Genome Sequences of Anaerolinea thermolimosa IMO-1, Bellilinea caldifistulae GOMI-1, Leptolinea tardivitalis YMTK-2, Levilinea saccharolytica KIBI-1, Longilinea arvoryzae KOME-1, Previously Described as Members of the Class Anaerolineae (Chloroflexi).</title>
        <authorList>
            <person name="Matsuura N."/>
            <person name="Tourlousse M.D."/>
            <person name="Ohashi A."/>
            <person name="Hugenholtz P."/>
            <person name="Sekiguchi Y."/>
        </authorList>
    </citation>
    <scope>NUCLEOTIDE SEQUENCE</scope>
    <source>
        <strain evidence="5">IMO-1</strain>
    </source>
</reference>
<organism evidence="6 8">
    <name type="scientific">Anaerolinea thermolimosa</name>
    <dbReference type="NCBI Taxonomy" id="229919"/>
    <lineage>
        <taxon>Bacteria</taxon>
        <taxon>Bacillati</taxon>
        <taxon>Chloroflexota</taxon>
        <taxon>Anaerolineae</taxon>
        <taxon>Anaerolineales</taxon>
        <taxon>Anaerolineaceae</taxon>
        <taxon>Anaerolinea</taxon>
    </lineage>
</organism>
<dbReference type="AlphaFoldDB" id="A0A3D1JIC0"/>
<dbReference type="STRING" id="229919.GCA_001050195_03264"/>
<dbReference type="PANTHER" id="PTHR33164:SF43">
    <property type="entry name" value="HTH-TYPE TRANSCRIPTIONAL REPRESSOR YETL"/>
    <property type="match status" value="1"/>
</dbReference>
<dbReference type="InterPro" id="IPR039422">
    <property type="entry name" value="MarR/SlyA-like"/>
</dbReference>
<dbReference type="GO" id="GO:0006950">
    <property type="term" value="P:response to stress"/>
    <property type="evidence" value="ECO:0007669"/>
    <property type="project" value="TreeGrafter"/>
</dbReference>
<keyword evidence="3" id="KW-0804">Transcription</keyword>
<keyword evidence="2" id="KW-0238">DNA-binding</keyword>